<dbReference type="InterPro" id="IPR003409">
    <property type="entry name" value="MORN"/>
</dbReference>
<proteinExistence type="predicted"/>
<sequence length="1013" mass="116365">MDMQFNKVLRRIYIVTCKGQVFFQCYDIDVASISNQWEQIYFESTESLEEEVMIKLISCSAEGVLFVSRTDDIYALVHIINMVAGDNFFIFLARKHFKDSTNYVNELQYEKLPDLVCPDARTDTSKHSLTSLLEGCDRRPINENLDANMQSIIDQGSALHQTIVYTLEASNCNVKRDHLYALEKLKDVGICDISAGREHAIARSIDGRLYYWNSNCHRELMNSSTTEWISAHSSNLVESCCRGDQTIFLTAQGELYENEKSIYMGGKDLFVTHINAVPFALLCSEPLILYNGNQYKTEFCNLRTHLQNQLKAMINIYQKYQQLNLLANKIVKELQQVWYQFKNVILLLTSVLYSLEKFYRGDNNNPFELVFIKCQRASIRILEVYTTAYCDTYSVNGFTDADKTLCPSASSLCADYNYQNLIKMFQQPFQISPYLLRILEQLQKNDETFNDHIQAWEYFARKNRIELELAESTRDFWLSNTRNTKIARFKSKNRRVILSSTSVPLKLLHSIGLTTQTFILFSDCLCHVYHQVTVYPLIALWLKMEDNGIRLITPEKNFILTARTEHDKELWYDQLESTIKTALNLKEKAKVPEVRYINYSFTSNHSIYGGVNVKGNFSNGVMHGKCRLEFPNGKIYIGEVIHGVIEGYGLMYSPKIGAYKGDFRNGKFSGYGNLVISEKKMYEGYFRNGLFHGHGHFKQNGSVYIGEFQDNNKFGYGVLDNIICGDKYMGLFAENKRSGSGIYITSKGDYFEGTFVNDELTGKCFALFQNRSFYEGELTLVGPNGLGKYYTPSTNSSEELSEISINENVNNQKITGSILSGQLSGKWEQIHITSGLMEFDRTFMKYPTSLGLHATSNDRKWCALFKNYEEELFGDLAKSTQFDKPLTFALWNRVIAFVTKQREVANDPIVARELSLLQQKRGENQASFRNDFDAKFEKLSLNTTLDFEKFELKKRSQSQDTLSVANDLETNIDLLNTLKKLEEIDSVDQHDSLLSSDNSHFNNVPSNLFEMNE</sequence>
<evidence type="ECO:0000313" key="5">
    <source>
        <dbReference type="Proteomes" id="UP000091820"/>
    </source>
</evidence>
<dbReference type="Pfam" id="PF26202">
    <property type="entry name" value="HA_Alsin"/>
    <property type="match status" value="1"/>
</dbReference>
<dbReference type="SUPFAM" id="SSF50985">
    <property type="entry name" value="RCC1/BLIP-II"/>
    <property type="match status" value="1"/>
</dbReference>
<dbReference type="GO" id="GO:0005085">
    <property type="term" value="F:guanyl-nucleotide exchange factor activity"/>
    <property type="evidence" value="ECO:0007669"/>
    <property type="project" value="TreeGrafter"/>
</dbReference>
<dbReference type="PANTHER" id="PTHR46089">
    <property type="entry name" value="ALSIN HOMOLOG"/>
    <property type="match status" value="1"/>
</dbReference>
<dbReference type="SMART" id="SM00698">
    <property type="entry name" value="MORN"/>
    <property type="match status" value="5"/>
</dbReference>
<dbReference type="Pfam" id="PF25384">
    <property type="entry name" value="Alsin_RLD"/>
    <property type="match status" value="1"/>
</dbReference>
<reference evidence="5" key="1">
    <citation type="submission" date="2014-03" db="EMBL/GenBank/DDBJ databases">
        <authorList>
            <person name="Aksoy S."/>
            <person name="Warren W."/>
            <person name="Wilson R.K."/>
        </authorList>
    </citation>
    <scope>NUCLEOTIDE SEQUENCE [LARGE SCALE GENOMIC DNA]</scope>
    <source>
        <strain evidence="5">IAEA</strain>
    </source>
</reference>
<dbReference type="Gene3D" id="2.20.110.10">
    <property type="entry name" value="Histone H3 K4-specific methyltransferase SET7/9 N-terminal domain"/>
    <property type="match status" value="2"/>
</dbReference>
<feature type="domain" description="Alsin-like PH-like" evidence="2">
    <location>
        <begin position="480"/>
        <end position="584"/>
    </location>
</feature>
<feature type="domain" description="Alsin helical array" evidence="3">
    <location>
        <begin position="857"/>
        <end position="989"/>
    </location>
</feature>
<evidence type="ECO:0000259" key="3">
    <source>
        <dbReference type="Pfam" id="PF26202"/>
    </source>
</evidence>
<dbReference type="Pfam" id="PF25389">
    <property type="entry name" value="DH_ALS2"/>
    <property type="match status" value="1"/>
</dbReference>
<dbReference type="Proteomes" id="UP000091820">
    <property type="component" value="Unassembled WGS sequence"/>
</dbReference>
<accession>A0A1A9W2F5</accession>
<dbReference type="InterPro" id="IPR009091">
    <property type="entry name" value="RCC1/BLIP-II"/>
</dbReference>
<dbReference type="STRING" id="37001.A0A1A9W2F5"/>
<dbReference type="GO" id="GO:0031267">
    <property type="term" value="F:small GTPase binding"/>
    <property type="evidence" value="ECO:0007669"/>
    <property type="project" value="TreeGrafter"/>
</dbReference>
<dbReference type="InterPro" id="IPR057248">
    <property type="entry name" value="Alsin-like_PH"/>
</dbReference>
<reference evidence="4" key="2">
    <citation type="submission" date="2020-05" db="UniProtKB">
        <authorList>
            <consortium name="EnsemblMetazoa"/>
        </authorList>
    </citation>
    <scope>IDENTIFICATION</scope>
    <source>
        <strain evidence="4">IAEA</strain>
    </source>
</reference>
<dbReference type="InterPro" id="IPR051984">
    <property type="entry name" value="Alsin"/>
</dbReference>
<keyword evidence="1" id="KW-0677">Repeat</keyword>
<evidence type="ECO:0000256" key="1">
    <source>
        <dbReference type="ARBA" id="ARBA00022737"/>
    </source>
</evidence>
<dbReference type="Gene3D" id="2.130.10.30">
    <property type="entry name" value="Regulator of chromosome condensation 1/beta-lactamase-inhibitor protein II"/>
    <property type="match status" value="1"/>
</dbReference>
<dbReference type="InterPro" id="IPR011993">
    <property type="entry name" value="PH-like_dom_sf"/>
</dbReference>
<keyword evidence="5" id="KW-1185">Reference proteome</keyword>
<dbReference type="SUPFAM" id="SSF82185">
    <property type="entry name" value="Histone H3 K4-specific methyltransferase SET7/9 N-terminal domain"/>
    <property type="match status" value="2"/>
</dbReference>
<dbReference type="VEuPathDB" id="VectorBase:GBRI003951"/>
<evidence type="ECO:0000259" key="2">
    <source>
        <dbReference type="Pfam" id="PF25383"/>
    </source>
</evidence>
<dbReference type="Gene3D" id="2.30.29.30">
    <property type="entry name" value="Pleckstrin-homology domain (PH domain)/Phosphotyrosine-binding domain (PTB)"/>
    <property type="match status" value="1"/>
</dbReference>
<organism evidence="4 5">
    <name type="scientific">Glossina brevipalpis</name>
    <dbReference type="NCBI Taxonomy" id="37001"/>
    <lineage>
        <taxon>Eukaryota</taxon>
        <taxon>Metazoa</taxon>
        <taxon>Ecdysozoa</taxon>
        <taxon>Arthropoda</taxon>
        <taxon>Hexapoda</taxon>
        <taxon>Insecta</taxon>
        <taxon>Pterygota</taxon>
        <taxon>Neoptera</taxon>
        <taxon>Endopterygota</taxon>
        <taxon>Diptera</taxon>
        <taxon>Brachycera</taxon>
        <taxon>Muscomorpha</taxon>
        <taxon>Hippoboscoidea</taxon>
        <taxon>Glossinidae</taxon>
        <taxon>Glossina</taxon>
    </lineage>
</organism>
<evidence type="ECO:0000313" key="4">
    <source>
        <dbReference type="EnsemblMetazoa" id="GBRI003951-PA"/>
    </source>
</evidence>
<dbReference type="Pfam" id="PF02493">
    <property type="entry name" value="MORN"/>
    <property type="match status" value="6"/>
</dbReference>
<dbReference type="SUPFAM" id="SSF50729">
    <property type="entry name" value="PH domain-like"/>
    <property type="match status" value="1"/>
</dbReference>
<dbReference type="GO" id="GO:0005737">
    <property type="term" value="C:cytoplasm"/>
    <property type="evidence" value="ECO:0007669"/>
    <property type="project" value="TreeGrafter"/>
</dbReference>
<name>A0A1A9W2F5_9MUSC</name>
<dbReference type="AlphaFoldDB" id="A0A1A9W2F5"/>
<dbReference type="GO" id="GO:0016197">
    <property type="term" value="P:endosomal transport"/>
    <property type="evidence" value="ECO:0007669"/>
    <property type="project" value="TreeGrafter"/>
</dbReference>
<dbReference type="EnsemblMetazoa" id="GBRI003951-RA">
    <property type="protein sequence ID" value="GBRI003951-PA"/>
    <property type="gene ID" value="GBRI003951"/>
</dbReference>
<dbReference type="InterPro" id="IPR059093">
    <property type="entry name" value="HA_Alsin"/>
</dbReference>
<dbReference type="PANTHER" id="PTHR46089:SF2">
    <property type="entry name" value="ALSIN HOMOLOG"/>
    <property type="match status" value="1"/>
</dbReference>
<dbReference type="Pfam" id="PF25383">
    <property type="entry name" value="PH_alsin"/>
    <property type="match status" value="1"/>
</dbReference>
<evidence type="ECO:0008006" key="6">
    <source>
        <dbReference type="Google" id="ProtNLM"/>
    </source>
</evidence>
<protein>
    <recommendedName>
        <fullName evidence="6">PH domain-containing protein</fullName>
    </recommendedName>
</protein>